<evidence type="ECO:0000256" key="12">
    <source>
        <dbReference type="SAM" id="Phobius"/>
    </source>
</evidence>
<name>A0A6J6FQG7_9ZZZZ</name>
<evidence type="ECO:0000256" key="10">
    <source>
        <dbReference type="ARBA" id="ARBA00044770"/>
    </source>
</evidence>
<evidence type="ECO:0000256" key="2">
    <source>
        <dbReference type="ARBA" id="ARBA00022676"/>
    </source>
</evidence>
<keyword evidence="8 12" id="KW-0472">Membrane</keyword>
<evidence type="ECO:0000256" key="3">
    <source>
        <dbReference type="ARBA" id="ARBA00022679"/>
    </source>
</evidence>
<evidence type="ECO:0000256" key="11">
    <source>
        <dbReference type="ARBA" id="ARBA00049902"/>
    </source>
</evidence>
<comment type="subcellular location">
    <subcellularLocation>
        <location evidence="1">Membrane</location>
        <topology evidence="1">Multi-pass membrane protein</topology>
    </subcellularLocation>
</comment>
<protein>
    <recommendedName>
        <fullName evidence="10">peptidoglycan glycosyltransferase</fullName>
        <ecNumber evidence="10">2.4.99.28</ecNumber>
    </recommendedName>
    <alternativeName>
        <fullName evidence="9">Peptidoglycan polymerase</fullName>
    </alternativeName>
</protein>
<dbReference type="GO" id="GO:0051301">
    <property type="term" value="P:cell division"/>
    <property type="evidence" value="ECO:0007669"/>
    <property type="project" value="InterPro"/>
</dbReference>
<feature type="transmembrane region" description="Helical" evidence="12">
    <location>
        <begin position="194"/>
        <end position="215"/>
    </location>
</feature>
<keyword evidence="4 12" id="KW-0812">Transmembrane</keyword>
<evidence type="ECO:0000256" key="9">
    <source>
        <dbReference type="ARBA" id="ARBA00032370"/>
    </source>
</evidence>
<sequence length="392" mass="41892">MTKAGQKFLAKPVNNFYILAVSALSLSVIGLVMVFSASSIHSLDTKGNAVGIVLRQFAFFVISIPLAAFLSQRTLLQWRLLARFGLLLSTVILLALQIPGVGKTVNGNTNWIALPFVDVQPSELAKFFLILWAGYMLSNQERAGKSRINVFALIGPGFALVMLLVMLGHDLGTTCVIAAILGGMLFVSGIELRIFGSIIAVGAIAFAALIVTASYRLDRFLVVLDPFAAEDYKNAGWQPAHSLLGLATGGIFGVGLGGSRQKWGNLAEAHTDFIFAVIGEELGLLGTLAVLLLLAALIYSIFKIALRCKDPMSRYVGAGIGCWIAIQTILNVGSATSVLPVVGVTLPFVSYGGSALISLYIALGYVFGSALRDPEVKDELQKAIERRRLRTS</sequence>
<dbReference type="Pfam" id="PF01098">
    <property type="entry name" value="FTSW_RODA_SPOVE"/>
    <property type="match status" value="1"/>
</dbReference>
<evidence type="ECO:0000256" key="5">
    <source>
        <dbReference type="ARBA" id="ARBA00022960"/>
    </source>
</evidence>
<proteinExistence type="predicted"/>
<feature type="transmembrane region" description="Helical" evidence="12">
    <location>
        <begin position="282"/>
        <end position="302"/>
    </location>
</feature>
<evidence type="ECO:0000256" key="8">
    <source>
        <dbReference type="ARBA" id="ARBA00023136"/>
    </source>
</evidence>
<dbReference type="GO" id="GO:0015648">
    <property type="term" value="F:lipid-linked peptidoglycan transporter activity"/>
    <property type="evidence" value="ECO:0007669"/>
    <property type="project" value="TreeGrafter"/>
</dbReference>
<feature type="transmembrane region" description="Helical" evidence="12">
    <location>
        <begin position="80"/>
        <end position="99"/>
    </location>
</feature>
<dbReference type="AlphaFoldDB" id="A0A6J6FQG7"/>
<accession>A0A6J6FQG7</accession>
<evidence type="ECO:0000256" key="4">
    <source>
        <dbReference type="ARBA" id="ARBA00022692"/>
    </source>
</evidence>
<keyword evidence="2" id="KW-0328">Glycosyltransferase</keyword>
<reference evidence="13" key="1">
    <citation type="submission" date="2020-05" db="EMBL/GenBank/DDBJ databases">
        <authorList>
            <person name="Chiriac C."/>
            <person name="Salcher M."/>
            <person name="Ghai R."/>
            <person name="Kavagutti S V."/>
        </authorList>
    </citation>
    <scope>NUCLEOTIDE SEQUENCE</scope>
</reference>
<comment type="catalytic activity">
    <reaction evidence="11">
        <text>[GlcNAc-(1-&gt;4)-Mur2Ac(oyl-L-Ala-gamma-D-Glu-L-Lys-D-Ala-D-Ala)](n)-di-trans,octa-cis-undecaprenyl diphosphate + beta-D-GlcNAc-(1-&gt;4)-Mur2Ac(oyl-L-Ala-gamma-D-Glu-L-Lys-D-Ala-D-Ala)-di-trans,octa-cis-undecaprenyl diphosphate = [GlcNAc-(1-&gt;4)-Mur2Ac(oyl-L-Ala-gamma-D-Glu-L-Lys-D-Ala-D-Ala)](n+1)-di-trans,octa-cis-undecaprenyl diphosphate + di-trans,octa-cis-undecaprenyl diphosphate + H(+)</text>
        <dbReference type="Rhea" id="RHEA:23708"/>
        <dbReference type="Rhea" id="RHEA-COMP:9602"/>
        <dbReference type="Rhea" id="RHEA-COMP:9603"/>
        <dbReference type="ChEBI" id="CHEBI:15378"/>
        <dbReference type="ChEBI" id="CHEBI:58405"/>
        <dbReference type="ChEBI" id="CHEBI:60033"/>
        <dbReference type="ChEBI" id="CHEBI:78435"/>
        <dbReference type="EC" id="2.4.99.28"/>
    </reaction>
</comment>
<dbReference type="PANTHER" id="PTHR30474">
    <property type="entry name" value="CELL CYCLE PROTEIN"/>
    <property type="match status" value="1"/>
</dbReference>
<dbReference type="GO" id="GO:0032153">
    <property type="term" value="C:cell division site"/>
    <property type="evidence" value="ECO:0007669"/>
    <property type="project" value="TreeGrafter"/>
</dbReference>
<feature type="transmembrane region" description="Helical" evidence="12">
    <location>
        <begin position="348"/>
        <end position="367"/>
    </location>
</feature>
<evidence type="ECO:0000256" key="7">
    <source>
        <dbReference type="ARBA" id="ARBA00022989"/>
    </source>
</evidence>
<dbReference type="GO" id="GO:0008955">
    <property type="term" value="F:peptidoglycan glycosyltransferase activity"/>
    <property type="evidence" value="ECO:0007669"/>
    <property type="project" value="UniProtKB-EC"/>
</dbReference>
<dbReference type="InterPro" id="IPR001182">
    <property type="entry name" value="FtsW/RodA"/>
</dbReference>
<dbReference type="GO" id="GO:0009252">
    <property type="term" value="P:peptidoglycan biosynthetic process"/>
    <property type="evidence" value="ECO:0007669"/>
    <property type="project" value="UniProtKB-KW"/>
</dbReference>
<feature type="transmembrane region" description="Helical" evidence="12">
    <location>
        <begin position="119"/>
        <end position="136"/>
    </location>
</feature>
<evidence type="ECO:0000256" key="6">
    <source>
        <dbReference type="ARBA" id="ARBA00022984"/>
    </source>
</evidence>
<organism evidence="13">
    <name type="scientific">freshwater metagenome</name>
    <dbReference type="NCBI Taxonomy" id="449393"/>
    <lineage>
        <taxon>unclassified sequences</taxon>
        <taxon>metagenomes</taxon>
        <taxon>ecological metagenomes</taxon>
    </lineage>
</organism>
<feature type="transmembrane region" description="Helical" evidence="12">
    <location>
        <begin position="314"/>
        <end position="336"/>
    </location>
</feature>
<dbReference type="EMBL" id="CAEZUB010000044">
    <property type="protein sequence ID" value="CAB4589183.1"/>
    <property type="molecule type" value="Genomic_DNA"/>
</dbReference>
<evidence type="ECO:0000256" key="1">
    <source>
        <dbReference type="ARBA" id="ARBA00004141"/>
    </source>
</evidence>
<keyword evidence="6" id="KW-0573">Peptidoglycan synthesis</keyword>
<keyword evidence="5" id="KW-0133">Cell shape</keyword>
<dbReference type="GO" id="GO:0008360">
    <property type="term" value="P:regulation of cell shape"/>
    <property type="evidence" value="ECO:0007669"/>
    <property type="project" value="UniProtKB-KW"/>
</dbReference>
<dbReference type="EC" id="2.4.99.28" evidence="10"/>
<evidence type="ECO:0000313" key="13">
    <source>
        <dbReference type="EMBL" id="CAB4589183.1"/>
    </source>
</evidence>
<gene>
    <name evidence="13" type="ORF">UFOPK1775_00534</name>
</gene>
<feature type="transmembrane region" description="Helical" evidence="12">
    <location>
        <begin position="16"/>
        <end position="37"/>
    </location>
</feature>
<keyword evidence="7 12" id="KW-1133">Transmembrane helix</keyword>
<feature type="transmembrane region" description="Helical" evidence="12">
    <location>
        <begin position="148"/>
        <end position="165"/>
    </location>
</feature>
<keyword evidence="3" id="KW-0808">Transferase</keyword>
<feature type="transmembrane region" description="Helical" evidence="12">
    <location>
        <begin position="49"/>
        <end position="68"/>
    </location>
</feature>
<feature type="transmembrane region" description="Helical" evidence="12">
    <location>
        <begin position="171"/>
        <end position="187"/>
    </location>
</feature>
<dbReference type="PANTHER" id="PTHR30474:SF2">
    <property type="entry name" value="PEPTIDOGLYCAN GLYCOSYLTRANSFERASE FTSW-RELATED"/>
    <property type="match status" value="1"/>
</dbReference>
<dbReference type="GO" id="GO:0005886">
    <property type="term" value="C:plasma membrane"/>
    <property type="evidence" value="ECO:0007669"/>
    <property type="project" value="TreeGrafter"/>
</dbReference>